<dbReference type="EMBL" id="CP134880">
    <property type="protein sequence ID" value="WNM26760.1"/>
    <property type="molecule type" value="Genomic_DNA"/>
</dbReference>
<gene>
    <name evidence="1" type="ORF">RN607_11215</name>
</gene>
<protein>
    <submittedName>
        <fullName evidence="1">DUF3107 domain-containing protein</fullName>
    </submittedName>
</protein>
<accession>A0AA96J9U8</accession>
<dbReference type="Proteomes" id="UP001303408">
    <property type="component" value="Chromosome"/>
</dbReference>
<name>A0AA96J9U8_9MICO</name>
<dbReference type="AlphaFoldDB" id="A0AA96J9U8"/>
<dbReference type="InterPro" id="IPR021456">
    <property type="entry name" value="DUF3107"/>
</dbReference>
<dbReference type="Pfam" id="PF11305">
    <property type="entry name" value="DUF3107"/>
    <property type="match status" value="1"/>
</dbReference>
<dbReference type="KEGG" id="dcp:RN607_11215"/>
<proteinExistence type="predicted"/>
<reference evidence="1" key="1">
    <citation type="submission" date="2023-09" db="EMBL/GenBank/DDBJ databases">
        <title>Demequina sp. a novel bacteria isolated from Capsicum annuum.</title>
        <authorList>
            <person name="Humaira Z."/>
            <person name="Lee J."/>
            <person name="Cho D."/>
        </authorList>
    </citation>
    <scope>NUCLEOTIDE SEQUENCE</scope>
    <source>
        <strain evidence="1">PMTSA13</strain>
    </source>
</reference>
<organism evidence="1">
    <name type="scientific">Demequina capsici</name>
    <dbReference type="NCBI Taxonomy" id="3075620"/>
    <lineage>
        <taxon>Bacteria</taxon>
        <taxon>Bacillati</taxon>
        <taxon>Actinomycetota</taxon>
        <taxon>Actinomycetes</taxon>
        <taxon>Micrococcales</taxon>
        <taxon>Demequinaceae</taxon>
        <taxon>Demequina</taxon>
    </lineage>
</organism>
<sequence length="72" mass="7754">MEVRIGVRNVSRELSFETSMTAEEVAKAVAAASGGSMLDMTADKGRRILVPGDALGYVEIGQEERHRVGFEA</sequence>
<evidence type="ECO:0000313" key="1">
    <source>
        <dbReference type="EMBL" id="WNM26760.1"/>
    </source>
</evidence>